<reference evidence="1 2" key="1">
    <citation type="submission" date="2015-01" db="EMBL/GenBank/DDBJ databases">
        <title>Evolution of Trichinella species and genotypes.</title>
        <authorList>
            <person name="Korhonen P.K."/>
            <person name="Edoardo P."/>
            <person name="Giuseppe L.R."/>
            <person name="Gasser R.B."/>
        </authorList>
    </citation>
    <scope>NUCLEOTIDE SEQUENCE [LARGE SCALE GENOMIC DNA]</scope>
    <source>
        <strain evidence="1">ISS470</strain>
    </source>
</reference>
<dbReference type="OrthoDB" id="5914835at2759"/>
<proteinExistence type="predicted"/>
<evidence type="ECO:0000313" key="1">
    <source>
        <dbReference type="EMBL" id="KRY90547.1"/>
    </source>
</evidence>
<sequence>MRLQIWLSSLTATPEPLHSFTPTCSPLSVALLRQSCLKTVKGSRSVGALKMKMRSGNRPLAIASVRRLSRSECVPKRTLISSTIRSSKLCHLLVLAIFTICPSVQTNPTEENNFLMTMTEKSICAFAQYFQCIIANSIDNETSTVEKSWSSNDNHCFEIMNEKLEQNNNSQCGHIFNRLEMANPLYDNVQLSVKFSNSRTLKIYFPRYRNSVFYILEIRNLKYDEQRWKYAGVFRSDAIEYPPPDLCNSYEIRAFTVLDNGTLIFSAGQPHYNVLPPEFSLTSFNMKNLYLDKVNNQVVAHYAWSHPRGYRKEDIKQYEVDIVTVQCPMMPLASTPHYRTEIHDEGADLFITLAPETVAHRCWYKVSIRGESICGQVYTNTIAVYLKLKCYAVANYRCPPHEQKPRCLNRIDFAPMLHNDVDYSIKLHWKQPQRHPVYLHLRWGPVKSVRILSSGFSHNYLGQLPPKKTYFDSVYNWKIDHQTEEHIKLEPNTTSLELSHIHFNQSYGVQQLCAVYNLEFKKPTWRKVPLTIVHCNKSMVCDEPKADFNQTDEIIQEIAKSVVQATQRTGLFKSPNQRIDKWTPEGDVQLRVRWELNANVPADIVQSYQVNLVEKTPCQSMKTKHPAILQDSTAFEVTMIIYKEILQEQCQLNVQIKATVSTGIGSVQEFPLILTTAADNLNNNRSIFDLLCFNWSGSCTSSVENSVQRVSVHLPDPSEEFEREALKRRSILIRWGALEQLPQQGHVFAKFQPPVQSQLLNLSETEFKFALPMRRNETRSFGYEIALVYTDTLNSSSRSKTEPSCSISLLQKCTSPDADQHSAYTNNTCRAHFSFFSSLIITTLAACMICKCCCWS</sequence>
<keyword evidence="2" id="KW-1185">Reference proteome</keyword>
<accession>A0A0V1FZ39</accession>
<dbReference type="Proteomes" id="UP000054995">
    <property type="component" value="Unassembled WGS sequence"/>
</dbReference>
<evidence type="ECO:0000313" key="2">
    <source>
        <dbReference type="Proteomes" id="UP000054995"/>
    </source>
</evidence>
<gene>
    <name evidence="1" type="ORF">T4D_16224</name>
</gene>
<dbReference type="AlphaFoldDB" id="A0A0V1FZ39"/>
<comment type="caution">
    <text evidence="1">The sequence shown here is derived from an EMBL/GenBank/DDBJ whole genome shotgun (WGS) entry which is preliminary data.</text>
</comment>
<dbReference type="EMBL" id="JYDT01000020">
    <property type="protein sequence ID" value="KRY90547.1"/>
    <property type="molecule type" value="Genomic_DNA"/>
</dbReference>
<name>A0A0V1FZ39_TRIPS</name>
<protein>
    <submittedName>
        <fullName evidence="1">Uncharacterized protein</fullName>
    </submittedName>
</protein>
<organism evidence="1 2">
    <name type="scientific">Trichinella pseudospiralis</name>
    <name type="common">Parasitic roundworm</name>
    <dbReference type="NCBI Taxonomy" id="6337"/>
    <lineage>
        <taxon>Eukaryota</taxon>
        <taxon>Metazoa</taxon>
        <taxon>Ecdysozoa</taxon>
        <taxon>Nematoda</taxon>
        <taxon>Enoplea</taxon>
        <taxon>Dorylaimia</taxon>
        <taxon>Trichinellida</taxon>
        <taxon>Trichinellidae</taxon>
        <taxon>Trichinella</taxon>
    </lineage>
</organism>